<dbReference type="InterPro" id="IPR054586">
    <property type="entry name" value="MACPF_1_fungal"/>
</dbReference>
<name>A0A8H2W5K9_9AGAM</name>
<accession>A0A8H2W5K9</accession>
<evidence type="ECO:0000259" key="4">
    <source>
        <dbReference type="PROSITE" id="PS51752"/>
    </source>
</evidence>
<dbReference type="GO" id="GO:0030246">
    <property type="term" value="F:carbohydrate binding"/>
    <property type="evidence" value="ECO:0007669"/>
    <property type="project" value="UniProtKB-KW"/>
</dbReference>
<comment type="caution">
    <text evidence="5">The sequence shown here is derived from an EMBL/GenBank/DDBJ whole genome shotgun (WGS) entry which is preliminary data.</text>
</comment>
<evidence type="ECO:0000313" key="6">
    <source>
        <dbReference type="Proteomes" id="UP000663846"/>
    </source>
</evidence>
<keyword evidence="1" id="KW-0732">Signal</keyword>
<protein>
    <recommendedName>
        <fullName evidence="4">Jacalin-type lectin domain-containing protein</fullName>
    </recommendedName>
</protein>
<organism evidence="5 6">
    <name type="scientific">Rhizoctonia solani</name>
    <dbReference type="NCBI Taxonomy" id="456999"/>
    <lineage>
        <taxon>Eukaryota</taxon>
        <taxon>Fungi</taxon>
        <taxon>Dikarya</taxon>
        <taxon>Basidiomycota</taxon>
        <taxon>Agaricomycotina</taxon>
        <taxon>Agaricomycetes</taxon>
        <taxon>Cantharellales</taxon>
        <taxon>Ceratobasidiaceae</taxon>
        <taxon>Rhizoctonia</taxon>
    </lineage>
</organism>
<dbReference type="AlphaFoldDB" id="A0A8H2W5K9"/>
<dbReference type="InterPro" id="IPR052321">
    <property type="entry name" value="PolyBind_ProtTraffic"/>
</dbReference>
<dbReference type="PANTHER" id="PTHR33589:SF3">
    <property type="entry name" value="ZYMOGEN GRANULE MEMBRANE PROTEIN 16-LIKE"/>
    <property type="match status" value="1"/>
</dbReference>
<sequence>MNTDRTAQTDGAGDNNEPIPPGFVDCPGGNNQMLRDNGWLCGFRVNDMDEPQVSAHQVASYVEGATPLVQEVNDISTEIITTHSQRAANYVHHGWSVSAVETISPWTLPRIDAANRQNAEGAWITRRTLARRLRVQVLLEDLAPVPEFVTAIEEALAKSATYERFQDVYRALSRWGDVVPLEMEMGSSLSLTDSETNFNQLPTMDSYNNLNLLSKIRTANIIRKGPANNIGWDDGTWIWNAIDMPATEWRPIRILTVAPIFMLLADDIQTRLADLHNERLSYVPPLAIDPINWPCTIHYDTINASRTISKVGIRCGNYIISLSVTYLDGVTSRGGGDTHIEHTFNLANGEHIVEMLTSTDGQWIRGIQFITNNGRCSAIYGWLEGVPTISRSEGGVLAGLLISTKQDNVHRLVTGVNGIWRHDVIPKAPKDKDVYSDYFGGKVQHGKGFNDRAIIGNSNSMYISSVEVRAQGDIHSIEFTYTDTRNGKVCKVKTPRHGGSHGPCYRFDLENGEHIVSVTGKYSDHYLRQLCFGTNLGRTSDVYGTGDGQSFSARAPLGEDRRILRLQYILGKCEVGLIGIMFAWTPGLP</sequence>
<reference evidence="5" key="1">
    <citation type="submission" date="2021-01" db="EMBL/GenBank/DDBJ databases">
        <authorList>
            <person name="Kaushik A."/>
        </authorList>
    </citation>
    <scope>NUCLEOTIDE SEQUENCE</scope>
    <source>
        <strain evidence="5">AG1-1C</strain>
    </source>
</reference>
<dbReference type="SUPFAM" id="SSF51101">
    <property type="entry name" value="Mannose-binding lectins"/>
    <property type="match status" value="2"/>
</dbReference>
<evidence type="ECO:0000256" key="3">
    <source>
        <dbReference type="SAM" id="MobiDB-lite"/>
    </source>
</evidence>
<proteinExistence type="predicted"/>
<dbReference type="PANTHER" id="PTHR33589">
    <property type="entry name" value="OS11G0524900 PROTEIN"/>
    <property type="match status" value="1"/>
</dbReference>
<dbReference type="Gene3D" id="2.100.10.30">
    <property type="entry name" value="Jacalin-like lectin domain"/>
    <property type="match status" value="2"/>
</dbReference>
<dbReference type="InterPro" id="IPR001229">
    <property type="entry name" value="Jacalin-like_lectin_dom"/>
</dbReference>
<dbReference type="Pfam" id="PF22693">
    <property type="entry name" value="MACPF_1"/>
    <property type="match status" value="1"/>
</dbReference>
<dbReference type="Pfam" id="PF01419">
    <property type="entry name" value="Jacalin"/>
    <property type="match status" value="2"/>
</dbReference>
<keyword evidence="2" id="KW-0430">Lectin</keyword>
<dbReference type="InterPro" id="IPR036404">
    <property type="entry name" value="Jacalin-like_lectin_dom_sf"/>
</dbReference>
<evidence type="ECO:0000313" key="5">
    <source>
        <dbReference type="EMBL" id="CAE6335832.1"/>
    </source>
</evidence>
<dbReference type="PROSITE" id="PS51752">
    <property type="entry name" value="JACALIN_LECTIN"/>
    <property type="match status" value="1"/>
</dbReference>
<evidence type="ECO:0000256" key="1">
    <source>
        <dbReference type="ARBA" id="ARBA00022729"/>
    </source>
</evidence>
<feature type="domain" description="Jacalin-type lectin" evidence="4">
    <location>
        <begin position="429"/>
        <end position="584"/>
    </location>
</feature>
<dbReference type="SMART" id="SM00915">
    <property type="entry name" value="Jacalin"/>
    <property type="match status" value="1"/>
</dbReference>
<feature type="region of interest" description="Disordered" evidence="3">
    <location>
        <begin position="1"/>
        <end position="21"/>
    </location>
</feature>
<evidence type="ECO:0000256" key="2">
    <source>
        <dbReference type="ARBA" id="ARBA00022734"/>
    </source>
</evidence>
<gene>
    <name evidence="5" type="ORF">RDB_LOCUS334</name>
</gene>
<dbReference type="EMBL" id="CAJMWS010000005">
    <property type="protein sequence ID" value="CAE6335832.1"/>
    <property type="molecule type" value="Genomic_DNA"/>
</dbReference>
<dbReference type="Proteomes" id="UP000663846">
    <property type="component" value="Unassembled WGS sequence"/>
</dbReference>